<dbReference type="InterPro" id="IPR001509">
    <property type="entry name" value="Epimerase_deHydtase"/>
</dbReference>
<feature type="domain" description="NAD-dependent epimerase/dehydratase" evidence="1">
    <location>
        <begin position="2"/>
        <end position="223"/>
    </location>
</feature>
<name>A0ABY7T9D1_9SPHI</name>
<proteinExistence type="predicted"/>
<accession>A0ABY7T9D1</accession>
<reference evidence="2 3" key="1">
    <citation type="submission" date="2023-02" db="EMBL/GenBank/DDBJ databases">
        <title>Genome sequence of Mucilaginibacter jinjuensis strain KACC 16571.</title>
        <authorList>
            <person name="Kim S."/>
            <person name="Heo J."/>
            <person name="Kwon S.-W."/>
        </authorList>
    </citation>
    <scope>NUCLEOTIDE SEQUENCE [LARGE SCALE GENOMIC DNA]</scope>
    <source>
        <strain evidence="2 3">KACC 16571</strain>
    </source>
</reference>
<sequence>MILVTGATGFLGTELVRQLAETGLPVRCTRRNHSIIPQALLKYSNLIEWVEADICDIFALEAAMELVTQVYHCAAWVSFKQADKEPMINTNVTGTANVVNACIDAGARLLHVSSIAAVGTAKTGELITEKHYIEETPVKNVYAISKLESEMEVWRGIAEGLDAVVVNPSLIIGASAGTEGSGALFETVRKGLGFYTGGSVGLVDVADVARCMIALMNSDNTAERYIINAENWYYKDLFNTVADKFHVKQPTRQAKPWMLELAWRGASLIGSITGKSPSLDKISAQSASLVQNYDNAKIKKAIGFEFKPVDRTIDEVVAALAV</sequence>
<dbReference type="EMBL" id="CP117167">
    <property type="protein sequence ID" value="WCT12874.1"/>
    <property type="molecule type" value="Genomic_DNA"/>
</dbReference>
<dbReference type="Proteomes" id="UP001216139">
    <property type="component" value="Chromosome"/>
</dbReference>
<organism evidence="2 3">
    <name type="scientific">Mucilaginibacter jinjuensis</name>
    <dbReference type="NCBI Taxonomy" id="1176721"/>
    <lineage>
        <taxon>Bacteria</taxon>
        <taxon>Pseudomonadati</taxon>
        <taxon>Bacteroidota</taxon>
        <taxon>Sphingobacteriia</taxon>
        <taxon>Sphingobacteriales</taxon>
        <taxon>Sphingobacteriaceae</taxon>
        <taxon>Mucilaginibacter</taxon>
    </lineage>
</organism>
<protein>
    <submittedName>
        <fullName evidence="2">NAD-dependent epimerase/dehydratase family protein</fullName>
    </submittedName>
</protein>
<dbReference type="PANTHER" id="PTHR48079:SF6">
    <property type="entry name" value="NAD(P)-BINDING DOMAIN-CONTAINING PROTEIN-RELATED"/>
    <property type="match status" value="1"/>
</dbReference>
<dbReference type="InterPro" id="IPR051783">
    <property type="entry name" value="NAD(P)-dependent_oxidoreduct"/>
</dbReference>
<evidence type="ECO:0000313" key="2">
    <source>
        <dbReference type="EMBL" id="WCT12874.1"/>
    </source>
</evidence>
<keyword evidence="3" id="KW-1185">Reference proteome</keyword>
<evidence type="ECO:0000259" key="1">
    <source>
        <dbReference type="Pfam" id="PF01370"/>
    </source>
</evidence>
<evidence type="ECO:0000313" key="3">
    <source>
        <dbReference type="Proteomes" id="UP001216139"/>
    </source>
</evidence>
<dbReference type="Pfam" id="PF01370">
    <property type="entry name" value="Epimerase"/>
    <property type="match status" value="1"/>
</dbReference>
<dbReference type="InterPro" id="IPR036291">
    <property type="entry name" value="NAD(P)-bd_dom_sf"/>
</dbReference>
<dbReference type="PANTHER" id="PTHR48079">
    <property type="entry name" value="PROTEIN YEEZ"/>
    <property type="match status" value="1"/>
</dbReference>
<dbReference type="SUPFAM" id="SSF51735">
    <property type="entry name" value="NAD(P)-binding Rossmann-fold domains"/>
    <property type="match status" value="1"/>
</dbReference>
<gene>
    <name evidence="2" type="ORF">PQO05_02865</name>
</gene>
<dbReference type="RefSeq" id="WP_273631145.1">
    <property type="nucleotide sequence ID" value="NZ_CP117167.1"/>
</dbReference>
<dbReference type="Gene3D" id="3.40.50.720">
    <property type="entry name" value="NAD(P)-binding Rossmann-like Domain"/>
    <property type="match status" value="1"/>
</dbReference>